<keyword evidence="1" id="KW-0812">Transmembrane</keyword>
<protein>
    <submittedName>
        <fullName evidence="2">Uncharacterized protein</fullName>
    </submittedName>
</protein>
<dbReference type="Proteomes" id="UP000660070">
    <property type="component" value="Unassembled WGS sequence"/>
</dbReference>
<gene>
    <name evidence="2" type="ORF">IV494_13460</name>
</gene>
<keyword evidence="1" id="KW-0472">Membrane</keyword>
<proteinExistence type="predicted"/>
<evidence type="ECO:0000313" key="3">
    <source>
        <dbReference type="Proteomes" id="UP000660070"/>
    </source>
</evidence>
<evidence type="ECO:0000313" key="2">
    <source>
        <dbReference type="EMBL" id="MBF8458185.1"/>
    </source>
</evidence>
<evidence type="ECO:0000256" key="1">
    <source>
        <dbReference type="SAM" id="Phobius"/>
    </source>
</evidence>
<organism evidence="2 3">
    <name type="scientific">Kaistella gelatinilytica</name>
    <dbReference type="NCBI Taxonomy" id="2787636"/>
    <lineage>
        <taxon>Bacteria</taxon>
        <taxon>Pseudomonadati</taxon>
        <taxon>Bacteroidota</taxon>
        <taxon>Flavobacteriia</taxon>
        <taxon>Flavobacteriales</taxon>
        <taxon>Weeksellaceae</taxon>
        <taxon>Chryseobacterium group</taxon>
        <taxon>Kaistella</taxon>
    </lineage>
</organism>
<accession>A0ABS0FEN8</accession>
<feature type="transmembrane region" description="Helical" evidence="1">
    <location>
        <begin position="153"/>
        <end position="174"/>
    </location>
</feature>
<reference evidence="2 3" key="1">
    <citation type="submission" date="2020-11" db="EMBL/GenBank/DDBJ databases">
        <title>Kaistella gelatinilytica sp. nov., a flavobacterium isolated from Antarctic Soil.</title>
        <authorList>
            <person name="Li J."/>
        </authorList>
    </citation>
    <scope>NUCLEOTIDE SEQUENCE [LARGE SCALE GENOMIC DNA]</scope>
    <source>
        <strain evidence="2 3">G5-32</strain>
    </source>
</reference>
<keyword evidence="1" id="KW-1133">Transmembrane helix</keyword>
<feature type="transmembrane region" description="Helical" evidence="1">
    <location>
        <begin position="194"/>
        <end position="219"/>
    </location>
</feature>
<feature type="transmembrane region" description="Helical" evidence="1">
    <location>
        <begin position="93"/>
        <end position="111"/>
    </location>
</feature>
<dbReference type="EMBL" id="JADPVI010000004">
    <property type="protein sequence ID" value="MBF8458185.1"/>
    <property type="molecule type" value="Genomic_DNA"/>
</dbReference>
<sequence length="239" mass="28163">MMTLSEKTHIRNYLISKKLPLDVLMEVTDHFEIQVESLQREEEISFDEAFKLTKNIWQKDFRLTKKSFFSFGKVPVIVKEIQREINKKLLKKSLTIAFVLMLLQFLTAKFMMKDYYFMINAVIYVLLGILIVVMILVYAFSRISKQRTRAEKYFYNQLLNIFLLSILLAILGVFTKLPTNSFKVVYDFLHGSNLFSTEIFIAAVTSIVFKTAVTFYLYFMLQDRSASIRKVKDYENSYS</sequence>
<name>A0ABS0FEN8_9FLAO</name>
<dbReference type="RefSeq" id="WP_196080633.1">
    <property type="nucleotide sequence ID" value="NZ_JADPVI010000004.1"/>
</dbReference>
<feature type="transmembrane region" description="Helical" evidence="1">
    <location>
        <begin position="117"/>
        <end position="141"/>
    </location>
</feature>
<comment type="caution">
    <text evidence="2">The sequence shown here is derived from an EMBL/GenBank/DDBJ whole genome shotgun (WGS) entry which is preliminary data.</text>
</comment>
<keyword evidence="3" id="KW-1185">Reference proteome</keyword>